<feature type="transmembrane region" description="Helical" evidence="1">
    <location>
        <begin position="35"/>
        <end position="54"/>
    </location>
</feature>
<dbReference type="EMBL" id="NMVO01000001">
    <property type="protein sequence ID" value="OYO17870.1"/>
    <property type="molecule type" value="Genomic_DNA"/>
</dbReference>
<gene>
    <name evidence="3" type="ORF">CGZ94_03110</name>
</gene>
<feature type="transmembrane region" description="Helical" evidence="1">
    <location>
        <begin position="120"/>
        <end position="141"/>
    </location>
</feature>
<evidence type="ECO:0000313" key="4">
    <source>
        <dbReference type="Proteomes" id="UP000215896"/>
    </source>
</evidence>
<dbReference type="AlphaFoldDB" id="A0A255GPW6"/>
<dbReference type="Pfam" id="PF07885">
    <property type="entry name" value="Ion_trans_2"/>
    <property type="match status" value="1"/>
</dbReference>
<keyword evidence="4" id="KW-1185">Reference proteome</keyword>
<accession>A0A255GPW6</accession>
<feature type="transmembrane region" description="Helical" evidence="1">
    <location>
        <begin position="193"/>
        <end position="214"/>
    </location>
</feature>
<keyword evidence="1" id="KW-1133">Transmembrane helix</keyword>
<dbReference type="SUPFAM" id="SSF81324">
    <property type="entry name" value="Voltage-gated potassium channels"/>
    <property type="match status" value="1"/>
</dbReference>
<organism evidence="3 4">
    <name type="scientific">Enemella evansiae</name>
    <dbReference type="NCBI Taxonomy" id="2016499"/>
    <lineage>
        <taxon>Bacteria</taxon>
        <taxon>Bacillati</taxon>
        <taxon>Actinomycetota</taxon>
        <taxon>Actinomycetes</taxon>
        <taxon>Propionibacteriales</taxon>
        <taxon>Propionibacteriaceae</taxon>
        <taxon>Enemella</taxon>
    </lineage>
</organism>
<comment type="caution">
    <text evidence="3">The sequence shown here is derived from an EMBL/GenBank/DDBJ whole genome shotgun (WGS) entry which is preliminary data.</text>
</comment>
<proteinExistence type="predicted"/>
<feature type="domain" description="Potassium channel" evidence="2">
    <location>
        <begin position="139"/>
        <end position="213"/>
    </location>
</feature>
<keyword evidence="1" id="KW-0812">Transmembrane</keyword>
<dbReference type="Proteomes" id="UP000215896">
    <property type="component" value="Unassembled WGS sequence"/>
</dbReference>
<protein>
    <submittedName>
        <fullName evidence="3">Ion channel</fullName>
    </submittedName>
</protein>
<dbReference type="OrthoDB" id="4837979at2"/>
<feature type="transmembrane region" description="Helical" evidence="1">
    <location>
        <begin position="59"/>
        <end position="79"/>
    </location>
</feature>
<dbReference type="RefSeq" id="WP_094359382.1">
    <property type="nucleotide sequence ID" value="NZ_NMVK01000026.1"/>
</dbReference>
<dbReference type="InterPro" id="IPR013099">
    <property type="entry name" value="K_chnl_dom"/>
</dbReference>
<reference evidence="3 4" key="1">
    <citation type="submission" date="2017-07" db="EMBL/GenBank/DDBJ databases">
        <title>Draft whole genome sequences of clinical Proprionibacteriaceae strains.</title>
        <authorList>
            <person name="Bernier A.-M."/>
            <person name="Bernard K."/>
            <person name="Domingo M.-C."/>
        </authorList>
    </citation>
    <scope>NUCLEOTIDE SEQUENCE [LARGE SCALE GENOMIC DNA]</scope>
    <source>
        <strain evidence="3 4">NML 030167</strain>
    </source>
</reference>
<dbReference type="Gene3D" id="1.10.287.70">
    <property type="match status" value="1"/>
</dbReference>
<name>A0A255GPW6_9ACTN</name>
<evidence type="ECO:0000259" key="2">
    <source>
        <dbReference type="Pfam" id="PF07885"/>
    </source>
</evidence>
<feature type="transmembrane region" description="Helical" evidence="1">
    <location>
        <begin position="161"/>
        <end position="181"/>
    </location>
</feature>
<feature type="transmembrane region" description="Helical" evidence="1">
    <location>
        <begin position="85"/>
        <end position="108"/>
    </location>
</feature>
<accession>A0A4R6LTS4</accession>
<feature type="transmembrane region" description="Helical" evidence="1">
    <location>
        <begin position="12"/>
        <end position="29"/>
    </location>
</feature>
<evidence type="ECO:0000313" key="3">
    <source>
        <dbReference type="EMBL" id="OYO17870.1"/>
    </source>
</evidence>
<sequence length="227" mass="24715">MKLLAFFRANPCGALLLLQIVALLVYPFLDDLGTGRLVVNLIGIVVVAVAVAAVRSTPALTWVSVLLGGPVLVLTILEIVVHDPWLIVAASTLQAAFYFYTGYALIRYMFFDTDVSLDEVLATGATFTVFAWGFAYAYQALQVIWPMSFSAATNAENPRTWMELLFLSITILTSTGLSDIIPIRPQARAVVAIEQIAGMLYLAVIVARVIALMARRQQLRASGSDDD</sequence>
<evidence type="ECO:0000256" key="1">
    <source>
        <dbReference type="SAM" id="Phobius"/>
    </source>
</evidence>
<keyword evidence="1" id="KW-0472">Membrane</keyword>